<proteinExistence type="predicted"/>
<organism evidence="2 3">
    <name type="scientific">Rhynchosporium graminicola</name>
    <dbReference type="NCBI Taxonomy" id="2792576"/>
    <lineage>
        <taxon>Eukaryota</taxon>
        <taxon>Fungi</taxon>
        <taxon>Dikarya</taxon>
        <taxon>Ascomycota</taxon>
        <taxon>Pezizomycotina</taxon>
        <taxon>Leotiomycetes</taxon>
        <taxon>Helotiales</taxon>
        <taxon>Ploettnerulaceae</taxon>
        <taxon>Rhynchosporium</taxon>
    </lineage>
</organism>
<dbReference type="PROSITE" id="PS50011">
    <property type="entry name" value="PROTEIN_KINASE_DOM"/>
    <property type="match status" value="1"/>
</dbReference>
<dbReference type="STRING" id="914237.A0A1E1L0G3"/>
<dbReference type="EMBL" id="FJUW01000030">
    <property type="protein sequence ID" value="CZT03995.1"/>
    <property type="molecule type" value="Genomic_DNA"/>
</dbReference>
<accession>A0A1E1L0G3</accession>
<evidence type="ECO:0000259" key="1">
    <source>
        <dbReference type="PROSITE" id="PS50011"/>
    </source>
</evidence>
<reference evidence="3" key="1">
    <citation type="submission" date="2016-03" db="EMBL/GenBank/DDBJ databases">
        <authorList>
            <person name="Ploux O."/>
        </authorList>
    </citation>
    <scope>NUCLEOTIDE SEQUENCE [LARGE SCALE GENOMIC DNA]</scope>
    <source>
        <strain evidence="3">UK7</strain>
    </source>
</reference>
<sequence length="324" mass="37462">MVSPLTLETLAEVNYWRRYRDPKRTDYDMKDLMRFYRGVPHTIPVLGSPGNAQRRTFACPPDFKSSKQSCEMERNKIPRQRGRGNGWTLGVDWSPEHPSSMIHTSRYQRASLMDTDHPPSYSLELENDFLPWCRYSDLLHLLKPLQAAVIISRGADEGLGPEWNGVHRRLCLEYCSVGSVEDLLQKRITEQKEFTEKSLWLIFNCLVDSLTSMECGTEFRTAPFTGMLYPPGIFVGWNPILHFDIKPDNFLPISGWQCSTMPMYHLQSQCEQFTEEWDFSDYKSSQIAGQYSFYTNIWGVAAVMYQPATLSSDPPNHREQFLAD</sequence>
<evidence type="ECO:0000313" key="3">
    <source>
        <dbReference type="Proteomes" id="UP000178129"/>
    </source>
</evidence>
<comment type="caution">
    <text evidence="2">The sequence shown here is derived from an EMBL/GenBank/DDBJ whole genome shotgun (WGS) entry which is preliminary data.</text>
</comment>
<dbReference type="InParanoid" id="A0A1E1L0G3"/>
<dbReference type="GO" id="GO:0004672">
    <property type="term" value="F:protein kinase activity"/>
    <property type="evidence" value="ECO:0007669"/>
    <property type="project" value="InterPro"/>
</dbReference>
<dbReference type="AlphaFoldDB" id="A0A1E1L0G3"/>
<evidence type="ECO:0000313" key="2">
    <source>
        <dbReference type="EMBL" id="CZT03995.1"/>
    </source>
</evidence>
<gene>
    <name evidence="2" type="ORF">RCO7_05626</name>
</gene>
<protein>
    <recommendedName>
        <fullName evidence="1">Protein kinase domain-containing protein</fullName>
    </recommendedName>
</protein>
<dbReference type="Proteomes" id="UP000178129">
    <property type="component" value="Unassembled WGS sequence"/>
</dbReference>
<dbReference type="SUPFAM" id="SSF56112">
    <property type="entry name" value="Protein kinase-like (PK-like)"/>
    <property type="match status" value="1"/>
</dbReference>
<dbReference type="InterPro" id="IPR011009">
    <property type="entry name" value="Kinase-like_dom_sf"/>
</dbReference>
<feature type="domain" description="Protein kinase" evidence="1">
    <location>
        <begin position="77"/>
        <end position="324"/>
    </location>
</feature>
<name>A0A1E1L0G3_9HELO</name>
<keyword evidence="3" id="KW-1185">Reference proteome</keyword>
<dbReference type="Gene3D" id="1.10.510.10">
    <property type="entry name" value="Transferase(Phosphotransferase) domain 1"/>
    <property type="match status" value="1"/>
</dbReference>
<dbReference type="InterPro" id="IPR000719">
    <property type="entry name" value="Prot_kinase_dom"/>
</dbReference>
<dbReference type="GO" id="GO:0005524">
    <property type="term" value="F:ATP binding"/>
    <property type="evidence" value="ECO:0007669"/>
    <property type="project" value="InterPro"/>
</dbReference>